<keyword evidence="2" id="KW-0732">Signal</keyword>
<evidence type="ECO:0000313" key="5">
    <source>
        <dbReference type="Proteomes" id="UP000030693"/>
    </source>
</evidence>
<name>A0A058ZFY4_FONAL</name>
<dbReference type="eggNOG" id="KOG0913">
    <property type="taxonomic scope" value="Eukaryota"/>
</dbReference>
<feature type="domain" description="Thioredoxin" evidence="3">
    <location>
        <begin position="89"/>
        <end position="256"/>
    </location>
</feature>
<dbReference type="InterPro" id="IPR036249">
    <property type="entry name" value="Thioredoxin-like_sf"/>
</dbReference>
<feature type="region of interest" description="Disordered" evidence="1">
    <location>
        <begin position="307"/>
        <end position="327"/>
    </location>
</feature>
<dbReference type="SUPFAM" id="SSF52833">
    <property type="entry name" value="Thioredoxin-like"/>
    <property type="match status" value="1"/>
</dbReference>
<dbReference type="PROSITE" id="PS00195">
    <property type="entry name" value="GLUTAREDOXIN_1"/>
    <property type="match status" value="1"/>
</dbReference>
<organism evidence="4">
    <name type="scientific">Fonticula alba</name>
    <name type="common">Slime mold</name>
    <dbReference type="NCBI Taxonomy" id="691883"/>
    <lineage>
        <taxon>Eukaryota</taxon>
        <taxon>Rotosphaerida</taxon>
        <taxon>Fonticulaceae</taxon>
        <taxon>Fonticula</taxon>
    </lineage>
</organism>
<evidence type="ECO:0000259" key="3">
    <source>
        <dbReference type="PROSITE" id="PS51352"/>
    </source>
</evidence>
<dbReference type="PANTHER" id="PTHR19991">
    <property type="entry name" value="L 2 01289"/>
    <property type="match status" value="1"/>
</dbReference>
<feature type="chain" id="PRO_5001566572" description="Thioredoxin domain-containing protein" evidence="2">
    <location>
        <begin position="29"/>
        <end position="327"/>
    </location>
</feature>
<accession>A0A058ZFY4</accession>
<dbReference type="PROSITE" id="PS00194">
    <property type="entry name" value="THIOREDOXIN_1"/>
    <property type="match status" value="1"/>
</dbReference>
<dbReference type="InterPro" id="IPR013766">
    <property type="entry name" value="Thioredoxin_domain"/>
</dbReference>
<dbReference type="PROSITE" id="PS51352">
    <property type="entry name" value="THIOREDOXIN_2"/>
    <property type="match status" value="1"/>
</dbReference>
<dbReference type="STRING" id="691883.A0A058ZFY4"/>
<dbReference type="GeneID" id="20525571"/>
<evidence type="ECO:0000256" key="1">
    <source>
        <dbReference type="SAM" id="MobiDB-lite"/>
    </source>
</evidence>
<dbReference type="PANTHER" id="PTHR19991:SF2">
    <property type="entry name" value="GH08893P"/>
    <property type="match status" value="1"/>
</dbReference>
<dbReference type="Gene3D" id="3.40.30.10">
    <property type="entry name" value="Glutaredoxin"/>
    <property type="match status" value="1"/>
</dbReference>
<protein>
    <recommendedName>
        <fullName evidence="3">Thioredoxin domain-containing protein</fullName>
    </recommendedName>
</protein>
<dbReference type="AlphaFoldDB" id="A0A058ZFY4"/>
<reference evidence="4" key="1">
    <citation type="submission" date="2013-04" db="EMBL/GenBank/DDBJ databases">
        <title>The Genome Sequence of Fonticula alba ATCC 38817.</title>
        <authorList>
            <consortium name="The Broad Institute Genomics Platform"/>
            <person name="Russ C."/>
            <person name="Cuomo C."/>
            <person name="Burger G."/>
            <person name="Gray M.W."/>
            <person name="Holland P.W.H."/>
            <person name="King N."/>
            <person name="Lang F.B.F."/>
            <person name="Roger A.J."/>
            <person name="Ruiz-Trillo I."/>
            <person name="Brown M."/>
            <person name="Walker B."/>
            <person name="Young S."/>
            <person name="Zeng Q."/>
            <person name="Gargeya S."/>
            <person name="Fitzgerald M."/>
            <person name="Haas B."/>
            <person name="Abouelleil A."/>
            <person name="Allen A.W."/>
            <person name="Alvarado L."/>
            <person name="Arachchi H.M."/>
            <person name="Berlin A.M."/>
            <person name="Chapman S.B."/>
            <person name="Gainer-Dewar J."/>
            <person name="Goldberg J."/>
            <person name="Griggs A."/>
            <person name="Gujja S."/>
            <person name="Hansen M."/>
            <person name="Howarth C."/>
            <person name="Imamovic A."/>
            <person name="Ireland A."/>
            <person name="Larimer J."/>
            <person name="McCowan C."/>
            <person name="Murphy C."/>
            <person name="Pearson M."/>
            <person name="Poon T.W."/>
            <person name="Priest M."/>
            <person name="Roberts A."/>
            <person name="Saif S."/>
            <person name="Shea T."/>
            <person name="Sisk P."/>
            <person name="Sykes S."/>
            <person name="Wortman J."/>
            <person name="Nusbaum C."/>
            <person name="Birren B."/>
        </authorList>
    </citation>
    <scope>NUCLEOTIDE SEQUENCE [LARGE SCALE GENOMIC DNA]</scope>
    <source>
        <strain evidence="4">ATCC 38817</strain>
    </source>
</reference>
<dbReference type="InterPro" id="IPR017937">
    <property type="entry name" value="Thioredoxin_CS"/>
</dbReference>
<dbReference type="OrthoDB" id="427280at2759"/>
<dbReference type="Pfam" id="PF00085">
    <property type="entry name" value="Thioredoxin"/>
    <property type="match status" value="1"/>
</dbReference>
<evidence type="ECO:0000256" key="2">
    <source>
        <dbReference type="SAM" id="SignalP"/>
    </source>
</evidence>
<evidence type="ECO:0000313" key="4">
    <source>
        <dbReference type="EMBL" id="KCV73305.1"/>
    </source>
</evidence>
<dbReference type="PROSITE" id="PS51318">
    <property type="entry name" value="TAT"/>
    <property type="match status" value="1"/>
</dbReference>
<dbReference type="InterPro" id="IPR006311">
    <property type="entry name" value="TAT_signal"/>
</dbReference>
<proteinExistence type="predicted"/>
<sequence>MSLGLALPRRAVLLLVALLALFSVLAAAAPDAGATTADVVENDIATPGDAAAAEVAAAAVAVADNLDDEDGHAEAAVVTGDADNEEDDAVAGADDDAIAAVDADNEDAAAGVAEVVNRMVSLDDGNFESLTQAYTGSTTGDWFVIFYADWCPYCLNVMPTLEELSHNHFGEVNFGRLDISASPDTKARFNVTSVPALIHLHKGQYYRFMGQRNVASISHFITGGFEEFEGTPVPPPLPLSVRLHRVYQTFVSDLKASLDQHRAVTVSFLMLGVLAGMAAGVAASQSLAPPPTCPSVDACRLRIAAATASASRNKPRATATPAGPKQD</sequence>
<keyword evidence="5" id="KW-1185">Reference proteome</keyword>
<dbReference type="EMBL" id="KB932201">
    <property type="protein sequence ID" value="KCV73305.1"/>
    <property type="molecule type" value="Genomic_DNA"/>
</dbReference>
<dbReference type="Proteomes" id="UP000030693">
    <property type="component" value="Unassembled WGS sequence"/>
</dbReference>
<dbReference type="RefSeq" id="XP_009493006.1">
    <property type="nucleotide sequence ID" value="XM_009494731.1"/>
</dbReference>
<dbReference type="InterPro" id="IPR011767">
    <property type="entry name" value="GLR_AS"/>
</dbReference>
<feature type="signal peptide" evidence="2">
    <location>
        <begin position="1"/>
        <end position="28"/>
    </location>
</feature>
<dbReference type="CDD" id="cd02961">
    <property type="entry name" value="PDI_a_family"/>
    <property type="match status" value="1"/>
</dbReference>
<gene>
    <name evidence="4" type="ORF">H696_00846</name>
</gene>